<evidence type="ECO:0000313" key="5">
    <source>
        <dbReference type="Proteomes" id="UP000193689"/>
    </source>
</evidence>
<feature type="non-terminal residue" evidence="4">
    <location>
        <position position="1"/>
    </location>
</feature>
<organism evidence="4 5">
    <name type="scientific">Pseudomassariella vexata</name>
    <dbReference type="NCBI Taxonomy" id="1141098"/>
    <lineage>
        <taxon>Eukaryota</taxon>
        <taxon>Fungi</taxon>
        <taxon>Dikarya</taxon>
        <taxon>Ascomycota</taxon>
        <taxon>Pezizomycotina</taxon>
        <taxon>Sordariomycetes</taxon>
        <taxon>Xylariomycetidae</taxon>
        <taxon>Amphisphaeriales</taxon>
        <taxon>Pseudomassariaceae</taxon>
        <taxon>Pseudomassariella</taxon>
    </lineage>
</organism>
<feature type="compositionally biased region" description="Polar residues" evidence="2">
    <location>
        <begin position="70"/>
        <end position="80"/>
    </location>
</feature>
<accession>A0A1Y2E625</accession>
<dbReference type="STRING" id="1141098.A0A1Y2E625"/>
<evidence type="ECO:0000259" key="3">
    <source>
        <dbReference type="PROSITE" id="PS50048"/>
    </source>
</evidence>
<feature type="non-terminal residue" evidence="4">
    <location>
        <position position="317"/>
    </location>
</feature>
<protein>
    <recommendedName>
        <fullName evidence="3">Zn(2)-C6 fungal-type domain-containing protein</fullName>
    </recommendedName>
</protein>
<feature type="domain" description="Zn(2)-C6 fungal-type" evidence="3">
    <location>
        <begin position="18"/>
        <end position="48"/>
    </location>
</feature>
<gene>
    <name evidence="4" type="ORF">BCR38DRAFT_317094</name>
</gene>
<dbReference type="Gene3D" id="4.10.240.10">
    <property type="entry name" value="Zn(2)-C6 fungal-type DNA-binding domain"/>
    <property type="match status" value="1"/>
</dbReference>
<feature type="compositionally biased region" description="Polar residues" evidence="2">
    <location>
        <begin position="97"/>
        <end position="106"/>
    </location>
</feature>
<feature type="region of interest" description="Disordered" evidence="2">
    <location>
        <begin position="210"/>
        <end position="259"/>
    </location>
</feature>
<dbReference type="InParanoid" id="A0A1Y2E625"/>
<dbReference type="GO" id="GO:0000981">
    <property type="term" value="F:DNA-binding transcription factor activity, RNA polymerase II-specific"/>
    <property type="evidence" value="ECO:0007669"/>
    <property type="project" value="InterPro"/>
</dbReference>
<evidence type="ECO:0000256" key="1">
    <source>
        <dbReference type="ARBA" id="ARBA00023242"/>
    </source>
</evidence>
<dbReference type="InterPro" id="IPR001138">
    <property type="entry name" value="Zn2Cys6_DnaBD"/>
</dbReference>
<sequence length="317" mass="34304">LSGDKSRKKLGYHRTSVACGHCRHRKIRCVPQGNRCESCARLKKECSFHSVGELPQPAPGQKPRIRSLVGPQNESASSSPAIHPEHPSDMQPKQAYPQLSTVSPMQNMGPPSMKPQVLDSHPVDSKGPSSASSARTFDYSHSAVNWMAPDGNPSSARTPADMNPSWRSYTHESPVSQTFSPYTPHGVPPAVPWPIAPLGNETARRQEVVWSGYPPPPTRSMSYGSEHSQSYHSVSQTGTQPLPLRPYESRKPSAAPDAYPPTITTTIPNIENVPGTTMNPHVSLSTGAAQGTTCGHWQDPYAYSKSGEGFGAWYGDG</sequence>
<proteinExistence type="predicted"/>
<name>A0A1Y2E625_9PEZI</name>
<dbReference type="SMART" id="SM00066">
    <property type="entry name" value="GAL4"/>
    <property type="match status" value="1"/>
</dbReference>
<dbReference type="Proteomes" id="UP000193689">
    <property type="component" value="Unassembled WGS sequence"/>
</dbReference>
<dbReference type="RefSeq" id="XP_040717289.1">
    <property type="nucleotide sequence ID" value="XM_040854718.1"/>
</dbReference>
<reference evidence="4 5" key="1">
    <citation type="submission" date="2016-07" db="EMBL/GenBank/DDBJ databases">
        <title>Pervasive Adenine N6-methylation of Active Genes in Fungi.</title>
        <authorList>
            <consortium name="DOE Joint Genome Institute"/>
            <person name="Mondo S.J."/>
            <person name="Dannebaum R.O."/>
            <person name="Kuo R.C."/>
            <person name="Labutti K."/>
            <person name="Haridas S."/>
            <person name="Kuo A."/>
            <person name="Salamov A."/>
            <person name="Ahrendt S.R."/>
            <person name="Lipzen A."/>
            <person name="Sullivan W."/>
            <person name="Andreopoulos W.B."/>
            <person name="Clum A."/>
            <person name="Lindquist E."/>
            <person name="Daum C."/>
            <person name="Ramamoorthy G.K."/>
            <person name="Gryganskyi A."/>
            <person name="Culley D."/>
            <person name="Magnuson J.K."/>
            <person name="James T.Y."/>
            <person name="O'Malley M.A."/>
            <person name="Stajich J.E."/>
            <person name="Spatafora J.W."/>
            <person name="Visel A."/>
            <person name="Grigoriev I.V."/>
        </authorList>
    </citation>
    <scope>NUCLEOTIDE SEQUENCE [LARGE SCALE GENOMIC DNA]</scope>
    <source>
        <strain evidence="4 5">CBS 129021</strain>
    </source>
</reference>
<comment type="caution">
    <text evidence="4">The sequence shown here is derived from an EMBL/GenBank/DDBJ whole genome shotgun (WGS) entry which is preliminary data.</text>
</comment>
<evidence type="ECO:0000313" key="4">
    <source>
        <dbReference type="EMBL" id="ORY66325.1"/>
    </source>
</evidence>
<dbReference type="AlphaFoldDB" id="A0A1Y2E625"/>
<dbReference type="GO" id="GO:0008270">
    <property type="term" value="F:zinc ion binding"/>
    <property type="evidence" value="ECO:0007669"/>
    <property type="project" value="InterPro"/>
</dbReference>
<dbReference type="InterPro" id="IPR036864">
    <property type="entry name" value="Zn2-C6_fun-type_DNA-bd_sf"/>
</dbReference>
<keyword evidence="5" id="KW-1185">Reference proteome</keyword>
<keyword evidence="1" id="KW-0539">Nucleus</keyword>
<dbReference type="CDD" id="cd00067">
    <property type="entry name" value="GAL4"/>
    <property type="match status" value="1"/>
</dbReference>
<dbReference type="PROSITE" id="PS00463">
    <property type="entry name" value="ZN2_CY6_FUNGAL_1"/>
    <property type="match status" value="1"/>
</dbReference>
<dbReference type="GeneID" id="63770930"/>
<feature type="region of interest" description="Disordered" evidence="2">
    <location>
        <begin position="51"/>
        <end position="135"/>
    </location>
</feature>
<dbReference type="SUPFAM" id="SSF57701">
    <property type="entry name" value="Zn2/Cys6 DNA-binding domain"/>
    <property type="match status" value="1"/>
</dbReference>
<dbReference type="PROSITE" id="PS50048">
    <property type="entry name" value="ZN2_CY6_FUNGAL_2"/>
    <property type="match status" value="1"/>
</dbReference>
<dbReference type="EMBL" id="MCFJ01000005">
    <property type="protein sequence ID" value="ORY66325.1"/>
    <property type="molecule type" value="Genomic_DNA"/>
</dbReference>
<evidence type="ECO:0000256" key="2">
    <source>
        <dbReference type="SAM" id="MobiDB-lite"/>
    </source>
</evidence>
<dbReference type="OrthoDB" id="4150019at2759"/>
<feature type="compositionally biased region" description="Polar residues" evidence="2">
    <location>
        <begin position="219"/>
        <end position="240"/>
    </location>
</feature>